<dbReference type="GO" id="GO:0008840">
    <property type="term" value="F:4-hydroxy-tetrahydrodipicolinate synthase activity"/>
    <property type="evidence" value="ECO:0007669"/>
    <property type="project" value="TreeGrafter"/>
</dbReference>
<dbReference type="InterPro" id="IPR002220">
    <property type="entry name" value="DapA-like"/>
</dbReference>
<accession>A0A9P0F0F0</accession>
<dbReference type="PANTHER" id="PTHR12128:SF66">
    <property type="entry name" value="4-HYDROXY-2-OXOGLUTARATE ALDOLASE, MITOCHONDRIAL"/>
    <property type="match status" value="1"/>
</dbReference>
<dbReference type="GO" id="GO:0009436">
    <property type="term" value="P:glyoxylate catabolic process"/>
    <property type="evidence" value="ECO:0007669"/>
    <property type="project" value="TreeGrafter"/>
</dbReference>
<reference evidence="3" key="1">
    <citation type="submission" date="2021-12" db="EMBL/GenBank/DDBJ databases">
        <authorList>
            <person name="King R."/>
        </authorList>
    </citation>
    <scope>NUCLEOTIDE SEQUENCE</scope>
</reference>
<dbReference type="Proteomes" id="UP001152759">
    <property type="component" value="Chromosome 10"/>
</dbReference>
<dbReference type="AlphaFoldDB" id="A0A9P0F0F0"/>
<evidence type="ECO:0000256" key="2">
    <source>
        <dbReference type="ARBA" id="ARBA00023239"/>
    </source>
</evidence>
<dbReference type="GO" id="GO:0008700">
    <property type="term" value="F:(R,S)-4-hydroxy-2-oxoglutarate aldolase activity"/>
    <property type="evidence" value="ECO:0007669"/>
    <property type="project" value="TreeGrafter"/>
</dbReference>
<dbReference type="InterPro" id="IPR013785">
    <property type="entry name" value="Aldolase_TIM"/>
</dbReference>
<organism evidence="3 4">
    <name type="scientific">Bemisia tabaci</name>
    <name type="common">Sweetpotato whitefly</name>
    <name type="synonym">Aleurodes tabaci</name>
    <dbReference type="NCBI Taxonomy" id="7038"/>
    <lineage>
        <taxon>Eukaryota</taxon>
        <taxon>Metazoa</taxon>
        <taxon>Ecdysozoa</taxon>
        <taxon>Arthropoda</taxon>
        <taxon>Hexapoda</taxon>
        <taxon>Insecta</taxon>
        <taxon>Pterygota</taxon>
        <taxon>Neoptera</taxon>
        <taxon>Paraneoptera</taxon>
        <taxon>Hemiptera</taxon>
        <taxon>Sternorrhyncha</taxon>
        <taxon>Aleyrodoidea</taxon>
        <taxon>Aleyrodidae</taxon>
        <taxon>Aleyrodinae</taxon>
        <taxon>Bemisia</taxon>
    </lineage>
</organism>
<dbReference type="Gene3D" id="3.20.20.70">
    <property type="entry name" value="Aldolase class I"/>
    <property type="match status" value="1"/>
</dbReference>
<dbReference type="PRINTS" id="PR00146">
    <property type="entry name" value="DHPICSNTHASE"/>
</dbReference>
<keyword evidence="2" id="KW-0456">Lyase</keyword>
<dbReference type="Pfam" id="PF00701">
    <property type="entry name" value="DHDPS"/>
    <property type="match status" value="1"/>
</dbReference>
<dbReference type="CDD" id="cd00408">
    <property type="entry name" value="DHDPS-like"/>
    <property type="match status" value="1"/>
</dbReference>
<proteinExistence type="predicted"/>
<dbReference type="EMBL" id="OU963871">
    <property type="protein sequence ID" value="CAH0383083.1"/>
    <property type="molecule type" value="Genomic_DNA"/>
</dbReference>
<dbReference type="SUPFAM" id="SSF51569">
    <property type="entry name" value="Aldolase"/>
    <property type="match status" value="1"/>
</dbReference>
<name>A0A9P0F0F0_BEMTA</name>
<evidence type="ECO:0000313" key="4">
    <source>
        <dbReference type="Proteomes" id="UP001152759"/>
    </source>
</evidence>
<evidence type="ECO:0008006" key="5">
    <source>
        <dbReference type="Google" id="ProtNLM"/>
    </source>
</evidence>
<keyword evidence="4" id="KW-1185">Reference proteome</keyword>
<gene>
    <name evidence="3" type="ORF">BEMITA_LOCUS2560</name>
</gene>
<evidence type="ECO:0000313" key="3">
    <source>
        <dbReference type="EMBL" id="CAH0383083.1"/>
    </source>
</evidence>
<dbReference type="SMART" id="SM01130">
    <property type="entry name" value="DHDPS"/>
    <property type="match status" value="1"/>
</dbReference>
<sequence>MSGATPKRKFRLDGVFPPLPTPFDKDDNIDFNAWKKNVALWEKIPFKGYVLGGSCSELPYISPEERLALIRETRKLISNDRLIIGGSTCESTKATCELSIAMAKEGADAVLVLPPFYFKSNMSDAVLLDHFTTVANRSPIPVLIYNYVAITGFDLPLSVLTKLAAHPNIVGIKDTDVTKIGGLSVATQNEQFDILEASAGCLLAGILAGSVGSINGLCVVYGEAVCQLYELSMSKQYEKARELQMKLVEPEITVRIEAINDILETWSPRFESRHGHPRILRGSPTEAVTPCHGRCPRGNQSLFEKIGFFQKPVMSRK</sequence>
<protein>
    <recommendedName>
        <fullName evidence="5">Dihydrodipicolinate synthase-like</fullName>
    </recommendedName>
</protein>
<comment type="subunit">
    <text evidence="1">Homotetramer.</text>
</comment>
<dbReference type="GO" id="GO:0005739">
    <property type="term" value="C:mitochondrion"/>
    <property type="evidence" value="ECO:0007669"/>
    <property type="project" value="TreeGrafter"/>
</dbReference>
<evidence type="ECO:0000256" key="1">
    <source>
        <dbReference type="ARBA" id="ARBA00011881"/>
    </source>
</evidence>
<dbReference type="PANTHER" id="PTHR12128">
    <property type="entry name" value="DIHYDRODIPICOLINATE SYNTHASE"/>
    <property type="match status" value="1"/>
</dbReference>